<protein>
    <submittedName>
        <fullName evidence="10">TonB-linked SusC/RagA family outer membrane protein</fullName>
    </submittedName>
</protein>
<dbReference type="InterPro" id="IPR036942">
    <property type="entry name" value="Beta-barrel_TonB_sf"/>
</dbReference>
<feature type="transmembrane region" description="Helical" evidence="8">
    <location>
        <begin position="34"/>
        <end position="54"/>
    </location>
</feature>
<dbReference type="InterPro" id="IPR023997">
    <property type="entry name" value="TonB-dep_OMP_SusC/RagA_CS"/>
</dbReference>
<dbReference type="InterPro" id="IPR039426">
    <property type="entry name" value="TonB-dep_rcpt-like"/>
</dbReference>
<evidence type="ECO:0000259" key="9">
    <source>
        <dbReference type="Pfam" id="PF07715"/>
    </source>
</evidence>
<evidence type="ECO:0000256" key="4">
    <source>
        <dbReference type="ARBA" id="ARBA00022692"/>
    </source>
</evidence>
<feature type="domain" description="TonB-dependent receptor plug" evidence="9">
    <location>
        <begin position="258"/>
        <end position="379"/>
    </location>
</feature>
<evidence type="ECO:0000256" key="5">
    <source>
        <dbReference type="ARBA" id="ARBA00023136"/>
    </source>
</evidence>
<keyword evidence="11" id="KW-1185">Reference proteome</keyword>
<name>A0A4Q7MVM4_9BACT</name>
<dbReference type="InterPro" id="IPR037066">
    <property type="entry name" value="Plug_dom_sf"/>
</dbReference>
<dbReference type="PROSITE" id="PS52016">
    <property type="entry name" value="TONB_DEPENDENT_REC_3"/>
    <property type="match status" value="1"/>
</dbReference>
<keyword evidence="4 7" id="KW-0812">Transmembrane</keyword>
<dbReference type="NCBIfam" id="TIGR04056">
    <property type="entry name" value="OMP_RagA_SusC"/>
    <property type="match status" value="1"/>
</dbReference>
<organism evidence="10 11">
    <name type="scientific">Pseudobacter ginsenosidimutans</name>
    <dbReference type="NCBI Taxonomy" id="661488"/>
    <lineage>
        <taxon>Bacteria</taxon>
        <taxon>Pseudomonadati</taxon>
        <taxon>Bacteroidota</taxon>
        <taxon>Chitinophagia</taxon>
        <taxon>Chitinophagales</taxon>
        <taxon>Chitinophagaceae</taxon>
        <taxon>Pseudobacter</taxon>
    </lineage>
</organism>
<dbReference type="Gene3D" id="2.170.130.10">
    <property type="entry name" value="TonB-dependent receptor, plug domain"/>
    <property type="match status" value="1"/>
</dbReference>
<evidence type="ECO:0000256" key="8">
    <source>
        <dbReference type="SAM" id="Phobius"/>
    </source>
</evidence>
<dbReference type="SUPFAM" id="SSF49464">
    <property type="entry name" value="Carboxypeptidase regulatory domain-like"/>
    <property type="match status" value="1"/>
</dbReference>
<evidence type="ECO:0000313" key="11">
    <source>
        <dbReference type="Proteomes" id="UP000293874"/>
    </source>
</evidence>
<evidence type="ECO:0000256" key="1">
    <source>
        <dbReference type="ARBA" id="ARBA00004571"/>
    </source>
</evidence>
<comment type="similarity">
    <text evidence="7">Belongs to the TonB-dependent receptor family.</text>
</comment>
<dbReference type="SUPFAM" id="SSF56935">
    <property type="entry name" value="Porins"/>
    <property type="match status" value="1"/>
</dbReference>
<dbReference type="EMBL" id="SGXA01000002">
    <property type="protein sequence ID" value="RZS72069.1"/>
    <property type="molecule type" value="Genomic_DNA"/>
</dbReference>
<dbReference type="InterPro" id="IPR012910">
    <property type="entry name" value="Plug_dom"/>
</dbReference>
<proteinExistence type="inferred from homology"/>
<keyword evidence="8" id="KW-1133">Transmembrane helix</keyword>
<comment type="caution">
    <text evidence="10">The sequence shown here is derived from an EMBL/GenBank/DDBJ whole genome shotgun (WGS) entry which is preliminary data.</text>
</comment>
<evidence type="ECO:0000256" key="6">
    <source>
        <dbReference type="ARBA" id="ARBA00023237"/>
    </source>
</evidence>
<reference evidence="10 11" key="1">
    <citation type="submission" date="2019-02" db="EMBL/GenBank/DDBJ databases">
        <title>Genomic Encyclopedia of Type Strains, Phase IV (KMG-IV): sequencing the most valuable type-strain genomes for metagenomic binning, comparative biology and taxonomic classification.</title>
        <authorList>
            <person name="Goeker M."/>
        </authorList>
    </citation>
    <scope>NUCLEOTIDE SEQUENCE [LARGE SCALE GENOMIC DNA]</scope>
    <source>
        <strain evidence="10 11">DSM 18116</strain>
    </source>
</reference>
<dbReference type="Pfam" id="PF13715">
    <property type="entry name" value="CarbopepD_reg_2"/>
    <property type="match status" value="1"/>
</dbReference>
<evidence type="ECO:0000256" key="2">
    <source>
        <dbReference type="ARBA" id="ARBA00022448"/>
    </source>
</evidence>
<keyword evidence="2 7" id="KW-0813">Transport</keyword>
<dbReference type="Gene3D" id="2.60.40.1120">
    <property type="entry name" value="Carboxypeptidase-like, regulatory domain"/>
    <property type="match status" value="1"/>
</dbReference>
<sequence>MNLSAQSHAPAQAGASASMHLRLAVARLLLNKQILMRIIVLTILLTINGILMAGHSRGQELDKIFISLDLKNASLKTALRTIESASKVPFTYRNSEIAPYDSINLRVEKMALSKVLPLLLSNTGLHYELVNSNIIIKKVKDYSPPLIPAMDVRGLQFAFDGSIRGRVTTTLGQAIANASVMVQPGDKGAAANHNGEFTIPGLSAGSYKITISAVGYIADERTVIVKDNEVTQVSAQLVENENKMQEIVVTALGINRKQRSLGYSQQEIKGENLTIAKEQNVLGSLSGKIAGVQVSGSSAASMGGTQKVQIRGVNSVTGGGEPLIVVDNIPISNSNYASKGGKDYGNLAQDINPDDIETMTVLKGPAASALYGLRGQYGVILITTKKGSKNAKKPTVSLSSAFSIDKPGNWMPLQNIYGAGSSLNFPTTLINGVQTKYVDGTWDESWGPVMDGTPVRHQYSFYRADPDFGKETPFVPHPDNIKDYFETGTNLNNNISFMGGGANSTFRLSYNNTSIKGIEPNTNLRRNNLSFAGTLNVTDKLLLSTHLNYANNKAIRPSQGYQQLGSRNMYQWFQRNLDMNKLKQYRYSDGTVYHWNLNDPNTEGVYDNLTPIDWNNPYFDAYENPSNDSRDRFFGDVGLSWTIIPGLTVSGFVRRDGFTQNIDGRNAVGGRGVPGFWIGKYENREMNYEFISQYIKEFGKLSLQANLGGNIMTQHYTYLREETVGGLVTPGFYNIANSLERPDVSNILRKKQVRSAFGSVSLGYDNTYFIDASLRRDISSALPLDNNAYLYPSVGASVVFSELLNVPQISYGKIRASFAQAGSDIDIYQTANSYVLGDPYDKDFPMYVPDNLKNPNLVPSLATAWELGLDMRFLRDRVGFNLTYYHQENKDEVFSLDVPGPSGFTSYVINAGKIRNKGVELTINATPIQSKLVKWTTTFNFAKNVSKVLELIPGNNTLTLDQNAYAGVSMFLLSNVNEAFGTLVGNGYQRDSATGKILLGNDNMPLWSTNHKLGSAVPEFTGGWTNSITVGNFDLSAVIDFQKGGKFFSWTQMLAVKSGQHAITAEMNDKGKNIRDPLADGGGYKITGISNSTKQEVTAYVNARTYWRNVVGTRVYEEWCYDASYIRMREIRLGYTFTSRQIAKLPVKSVNIALITRNPFMIWQKAPKGLNPAELATGSSSLNWLETGQLATVRSFGLNLNISF</sequence>
<accession>A0A4Q7MVM4</accession>
<keyword evidence="3 7" id="KW-1134">Transmembrane beta strand</keyword>
<dbReference type="GO" id="GO:0009279">
    <property type="term" value="C:cell outer membrane"/>
    <property type="evidence" value="ECO:0007669"/>
    <property type="project" value="UniProtKB-SubCell"/>
</dbReference>
<comment type="subcellular location">
    <subcellularLocation>
        <location evidence="1 7">Cell outer membrane</location>
        <topology evidence="1 7">Multi-pass membrane protein</topology>
    </subcellularLocation>
</comment>
<dbReference type="Pfam" id="PF07715">
    <property type="entry name" value="Plug"/>
    <property type="match status" value="1"/>
</dbReference>
<dbReference type="AlphaFoldDB" id="A0A4Q7MVM4"/>
<dbReference type="InterPro" id="IPR023996">
    <property type="entry name" value="TonB-dep_OMP_SusC/RagA"/>
</dbReference>
<gene>
    <name evidence="10" type="ORF">EV199_3984</name>
</gene>
<dbReference type="Proteomes" id="UP000293874">
    <property type="component" value="Unassembled WGS sequence"/>
</dbReference>
<dbReference type="Gene3D" id="3.55.50.30">
    <property type="match status" value="1"/>
</dbReference>
<keyword evidence="6 7" id="KW-0998">Cell outer membrane</keyword>
<evidence type="ECO:0000256" key="7">
    <source>
        <dbReference type="PROSITE-ProRule" id="PRU01360"/>
    </source>
</evidence>
<dbReference type="Gene3D" id="2.40.170.20">
    <property type="entry name" value="TonB-dependent receptor, beta-barrel domain"/>
    <property type="match status" value="1"/>
</dbReference>
<evidence type="ECO:0000313" key="10">
    <source>
        <dbReference type="EMBL" id="RZS72069.1"/>
    </source>
</evidence>
<keyword evidence="5 7" id="KW-0472">Membrane</keyword>
<dbReference type="NCBIfam" id="TIGR04057">
    <property type="entry name" value="SusC_RagA_signa"/>
    <property type="match status" value="1"/>
</dbReference>
<evidence type="ECO:0000256" key="3">
    <source>
        <dbReference type="ARBA" id="ARBA00022452"/>
    </source>
</evidence>
<dbReference type="InterPro" id="IPR008969">
    <property type="entry name" value="CarboxyPept-like_regulatory"/>
</dbReference>